<gene>
    <name evidence="2" type="ORF">MUB52_20025</name>
</gene>
<evidence type="ECO:0000256" key="1">
    <source>
        <dbReference type="SAM" id="MobiDB-lite"/>
    </source>
</evidence>
<evidence type="ECO:0000313" key="3">
    <source>
        <dbReference type="Proteomes" id="UP001208690"/>
    </source>
</evidence>
<organism evidence="2 3">
    <name type="scientific">Roseobacter sinensis</name>
    <dbReference type="NCBI Taxonomy" id="2931391"/>
    <lineage>
        <taxon>Bacteria</taxon>
        <taxon>Pseudomonadati</taxon>
        <taxon>Pseudomonadota</taxon>
        <taxon>Alphaproteobacteria</taxon>
        <taxon>Rhodobacterales</taxon>
        <taxon>Roseobacteraceae</taxon>
        <taxon>Roseobacter</taxon>
    </lineage>
</organism>
<name>A0ABT3BJH8_9RHOB</name>
<feature type="compositionally biased region" description="Basic and acidic residues" evidence="1">
    <location>
        <begin position="1"/>
        <end position="15"/>
    </location>
</feature>
<dbReference type="Proteomes" id="UP001208690">
    <property type="component" value="Unassembled WGS sequence"/>
</dbReference>
<proteinExistence type="predicted"/>
<feature type="region of interest" description="Disordered" evidence="1">
    <location>
        <begin position="1"/>
        <end position="31"/>
    </location>
</feature>
<comment type="caution">
    <text evidence="2">The sequence shown here is derived from an EMBL/GenBank/DDBJ whole genome shotgun (WGS) entry which is preliminary data.</text>
</comment>
<protein>
    <submittedName>
        <fullName evidence="2">Uncharacterized protein</fullName>
    </submittedName>
</protein>
<dbReference type="RefSeq" id="WP_263845936.1">
    <property type="nucleotide sequence ID" value="NZ_JALIEB010000019.1"/>
</dbReference>
<keyword evidence="3" id="KW-1185">Reference proteome</keyword>
<sequence length="340" mass="38217">MSKFATDRKAIERKSQPVRRSSGRHEKSDPALDALQAKADGSLLVAQLRHVQSRATGVVQREVDTSSSPSLGRGDPNYEYPLPARDGVPKWAAEEYEDAPDRLPITGSANDYYATGTLPWDKSGDVTEETKAEFNDPHLTLMCSTDNGKIGSIYFEGGRVRTTHKSGPTTSKHPADRTFQYNIDRDAAWDRFVKSGGKRRILKAERKKPKADRVSENRLFNRWIAQQLKGKKVKATPAWAKLLESPDDAFETPAEADASKLKLFEVMLKPNTKIQSKHPSRGAATQIVIKRSDLEKLKGVGQLMSGEKDPRTANELFYEYVRKHIPDLLKFIRHPSEIKY</sequence>
<reference evidence="2 3" key="1">
    <citation type="submission" date="2022-04" db="EMBL/GenBank/DDBJ databases">
        <title>Roseobacter sp. WL0113 is a bacterium isolated from neritic sediment.</title>
        <authorList>
            <person name="Wang L."/>
            <person name="He W."/>
            <person name="Zhang D.-F."/>
        </authorList>
    </citation>
    <scope>NUCLEOTIDE SEQUENCE [LARGE SCALE GENOMIC DNA]</scope>
    <source>
        <strain evidence="2 3">WL0113</strain>
    </source>
</reference>
<accession>A0ABT3BJH8</accession>
<feature type="region of interest" description="Disordered" evidence="1">
    <location>
        <begin position="54"/>
        <end position="83"/>
    </location>
</feature>
<evidence type="ECO:0000313" key="2">
    <source>
        <dbReference type="EMBL" id="MCV3273727.1"/>
    </source>
</evidence>
<dbReference type="EMBL" id="JALIEB010000019">
    <property type="protein sequence ID" value="MCV3273727.1"/>
    <property type="molecule type" value="Genomic_DNA"/>
</dbReference>